<sequence>MTGTPLPGGFVSTPVRVGDTVRRAPSPRAEYVRRLLDFLAAAGWDGAPRHLGTDDEGREVLSYLPGHVAWEPPAQQPPAVGSDEGVAEVAALVREFHDLTAGTPLAEGHEVVCHNDLSPKNTVYRARPGGDATDGNLHPVALLDWDLAAPGRRVHDVAHVCWQFLRLGPSASDPRAAGARVRLVCDAYGLGDSDRAELIEVVLWWQERCWRGIEAEAEAGEPHAVTLRATGVLDSVRHAAHWVAAHREELEAGVRHGG</sequence>
<dbReference type="Gene3D" id="3.90.1200.10">
    <property type="match status" value="1"/>
</dbReference>
<reference evidence="2 3" key="1">
    <citation type="submission" date="2018-07" db="EMBL/GenBank/DDBJ databases">
        <title>Draft genome of the type strain Streptomyces armeniacus ATCC 15676.</title>
        <authorList>
            <person name="Labana P."/>
            <person name="Gosse J.T."/>
            <person name="Boddy C.N."/>
        </authorList>
    </citation>
    <scope>NUCLEOTIDE SEQUENCE [LARGE SCALE GENOMIC DNA]</scope>
    <source>
        <strain evidence="2 3">ATCC 15676</strain>
    </source>
</reference>
<dbReference type="InterPro" id="IPR002575">
    <property type="entry name" value="Aminoglycoside_PTrfase"/>
</dbReference>
<dbReference type="RefSeq" id="WP_208880526.1">
    <property type="nucleotide sequence ID" value="NZ_CP031320.1"/>
</dbReference>
<name>A0A345XT42_9ACTN</name>
<dbReference type="InterPro" id="IPR011009">
    <property type="entry name" value="Kinase-like_dom_sf"/>
</dbReference>
<dbReference type="SUPFAM" id="SSF56112">
    <property type="entry name" value="Protein kinase-like (PK-like)"/>
    <property type="match status" value="1"/>
</dbReference>
<evidence type="ECO:0000313" key="2">
    <source>
        <dbReference type="EMBL" id="AXK34808.1"/>
    </source>
</evidence>
<dbReference type="Pfam" id="PF01636">
    <property type="entry name" value="APH"/>
    <property type="match status" value="1"/>
</dbReference>
<keyword evidence="3" id="KW-1185">Reference proteome</keyword>
<feature type="domain" description="Aminoglycoside phosphotransferase" evidence="1">
    <location>
        <begin position="87"/>
        <end position="183"/>
    </location>
</feature>
<evidence type="ECO:0000313" key="3">
    <source>
        <dbReference type="Proteomes" id="UP000254425"/>
    </source>
</evidence>
<dbReference type="AlphaFoldDB" id="A0A345XT42"/>
<accession>A0A345XT42</accession>
<dbReference type="Proteomes" id="UP000254425">
    <property type="component" value="Chromosome"/>
</dbReference>
<dbReference type="EMBL" id="CP031320">
    <property type="protein sequence ID" value="AXK34808.1"/>
    <property type="molecule type" value="Genomic_DNA"/>
</dbReference>
<gene>
    <name evidence="2" type="ORF">DVA86_21290</name>
</gene>
<organism evidence="2 3">
    <name type="scientific">Streptomyces armeniacus</name>
    <dbReference type="NCBI Taxonomy" id="83291"/>
    <lineage>
        <taxon>Bacteria</taxon>
        <taxon>Bacillati</taxon>
        <taxon>Actinomycetota</taxon>
        <taxon>Actinomycetes</taxon>
        <taxon>Kitasatosporales</taxon>
        <taxon>Streptomycetaceae</taxon>
        <taxon>Streptomyces</taxon>
    </lineage>
</organism>
<dbReference type="KEGG" id="sarm:DVA86_21290"/>
<protein>
    <submittedName>
        <fullName evidence="2">Trifolitoxin immunity protein</fullName>
    </submittedName>
</protein>
<proteinExistence type="predicted"/>
<evidence type="ECO:0000259" key="1">
    <source>
        <dbReference type="Pfam" id="PF01636"/>
    </source>
</evidence>